<evidence type="ECO:0000256" key="3">
    <source>
        <dbReference type="ARBA" id="ARBA00011890"/>
    </source>
</evidence>
<evidence type="ECO:0000256" key="8">
    <source>
        <dbReference type="ARBA" id="ARBA00022691"/>
    </source>
</evidence>
<dbReference type="GO" id="GO:0004719">
    <property type="term" value="F:protein-L-isoaspartate (D-aspartate) O-methyltransferase activity"/>
    <property type="evidence" value="ECO:0007669"/>
    <property type="project" value="UniProtKB-EC"/>
</dbReference>
<dbReference type="Gene3D" id="3.40.50.150">
    <property type="entry name" value="Vaccinia Virus protein VP39"/>
    <property type="match status" value="1"/>
</dbReference>
<evidence type="ECO:0000256" key="12">
    <source>
        <dbReference type="SAM" id="MobiDB-lite"/>
    </source>
</evidence>
<keyword evidence="6 13" id="KW-0489">Methyltransferase</keyword>
<evidence type="ECO:0000256" key="2">
    <source>
        <dbReference type="ARBA" id="ARBA00005369"/>
    </source>
</evidence>
<proteinExistence type="inferred from homology"/>
<comment type="similarity">
    <text evidence="2">Belongs to the methyltransferase superfamily. L-isoaspartyl/D-aspartyl protein methyltransferase family.</text>
</comment>
<name>A0A853BNJ4_9ACTN</name>
<keyword evidence="8" id="KW-0949">S-adenosyl-L-methionine</keyword>
<gene>
    <name evidence="13" type="ORF">HNR12_002473</name>
</gene>
<evidence type="ECO:0000313" key="14">
    <source>
        <dbReference type="Proteomes" id="UP000575985"/>
    </source>
</evidence>
<evidence type="ECO:0000256" key="7">
    <source>
        <dbReference type="ARBA" id="ARBA00022679"/>
    </source>
</evidence>
<evidence type="ECO:0000256" key="6">
    <source>
        <dbReference type="ARBA" id="ARBA00022603"/>
    </source>
</evidence>
<evidence type="ECO:0000256" key="5">
    <source>
        <dbReference type="ARBA" id="ARBA00022490"/>
    </source>
</evidence>
<comment type="caution">
    <text evidence="13">The sequence shown here is derived from an EMBL/GenBank/DDBJ whole genome shotgun (WGS) entry which is preliminary data.</text>
</comment>
<evidence type="ECO:0000256" key="1">
    <source>
        <dbReference type="ARBA" id="ARBA00004496"/>
    </source>
</evidence>
<dbReference type="PANTHER" id="PTHR11579">
    <property type="entry name" value="PROTEIN-L-ISOASPARTATE O-METHYLTRANSFERASE"/>
    <property type="match status" value="1"/>
</dbReference>
<comment type="subcellular location">
    <subcellularLocation>
        <location evidence="1">Cytoplasm</location>
    </subcellularLocation>
</comment>
<dbReference type="EMBL" id="JACCFO010000001">
    <property type="protein sequence ID" value="NYI96196.1"/>
    <property type="molecule type" value="Genomic_DNA"/>
</dbReference>
<keyword evidence="7 13" id="KW-0808">Transferase</keyword>
<evidence type="ECO:0000256" key="9">
    <source>
        <dbReference type="ARBA" id="ARBA00030757"/>
    </source>
</evidence>
<keyword evidence="14" id="KW-1185">Reference proteome</keyword>
<feature type="region of interest" description="Disordered" evidence="12">
    <location>
        <begin position="361"/>
        <end position="383"/>
    </location>
</feature>
<dbReference type="InterPro" id="IPR000682">
    <property type="entry name" value="PCMT"/>
</dbReference>
<dbReference type="GO" id="GO:0005737">
    <property type="term" value="C:cytoplasm"/>
    <property type="evidence" value="ECO:0007669"/>
    <property type="project" value="UniProtKB-SubCell"/>
</dbReference>
<dbReference type="EC" id="2.1.1.77" evidence="3"/>
<organism evidence="13 14">
    <name type="scientific">Streptomonospora nanhaiensis</name>
    <dbReference type="NCBI Taxonomy" id="1323731"/>
    <lineage>
        <taxon>Bacteria</taxon>
        <taxon>Bacillati</taxon>
        <taxon>Actinomycetota</taxon>
        <taxon>Actinomycetes</taxon>
        <taxon>Streptosporangiales</taxon>
        <taxon>Nocardiopsidaceae</taxon>
        <taxon>Streptomonospora</taxon>
    </lineage>
</organism>
<keyword evidence="5" id="KW-0963">Cytoplasm</keyword>
<evidence type="ECO:0000313" key="13">
    <source>
        <dbReference type="EMBL" id="NYI96196.1"/>
    </source>
</evidence>
<dbReference type="Pfam" id="PF01135">
    <property type="entry name" value="PCMT"/>
    <property type="match status" value="1"/>
</dbReference>
<dbReference type="AlphaFoldDB" id="A0A853BNJ4"/>
<dbReference type="SUPFAM" id="SSF53335">
    <property type="entry name" value="S-adenosyl-L-methionine-dependent methyltransferases"/>
    <property type="match status" value="1"/>
</dbReference>
<dbReference type="Proteomes" id="UP000575985">
    <property type="component" value="Unassembled WGS sequence"/>
</dbReference>
<protein>
    <recommendedName>
        <fullName evidence="4">Protein-L-isoaspartate O-methyltransferase</fullName>
        <ecNumber evidence="3">2.1.1.77</ecNumber>
    </recommendedName>
    <alternativeName>
        <fullName evidence="11">L-isoaspartyl protein carboxyl methyltransferase</fullName>
    </alternativeName>
    <alternativeName>
        <fullName evidence="9">Protein L-isoaspartyl methyltransferase</fullName>
    </alternativeName>
    <alternativeName>
        <fullName evidence="10">Protein-beta-aspartate methyltransferase</fullName>
    </alternativeName>
</protein>
<evidence type="ECO:0000256" key="10">
    <source>
        <dbReference type="ARBA" id="ARBA00031323"/>
    </source>
</evidence>
<dbReference type="InterPro" id="IPR029063">
    <property type="entry name" value="SAM-dependent_MTases_sf"/>
</dbReference>
<dbReference type="CDD" id="cd02440">
    <property type="entry name" value="AdoMet_MTases"/>
    <property type="match status" value="1"/>
</dbReference>
<reference evidence="13 14" key="1">
    <citation type="submission" date="2020-07" db="EMBL/GenBank/DDBJ databases">
        <title>Sequencing the genomes of 1000 actinobacteria strains.</title>
        <authorList>
            <person name="Klenk H.-P."/>
        </authorList>
    </citation>
    <scope>NUCLEOTIDE SEQUENCE [LARGE SCALE GENOMIC DNA]</scope>
    <source>
        <strain evidence="13 14">DSM 45927</strain>
    </source>
</reference>
<accession>A0A853BNJ4</accession>
<evidence type="ECO:0000256" key="4">
    <source>
        <dbReference type="ARBA" id="ARBA00013346"/>
    </source>
</evidence>
<evidence type="ECO:0000256" key="11">
    <source>
        <dbReference type="ARBA" id="ARBA00031350"/>
    </source>
</evidence>
<sequence length="383" mass="41031">MSVDWARARATLAASLDTTPDIKAAFGRVPRHAFIPDRVWPAGLGPPLDRGSEPERWADLVYADEAVVTQVADGRSDIGLPSSSSSMPTMMARMIEAADLRPGSRVLEIGTGTGYNAALLCELVGQENVVTVEVDPGLAAQARRRLDALGYAPTVVVGDGAAAWAGFGKFDAVIATCSVVAVPPAWIAQVRTGGIVVTPWAPAPDLPSGLLARLVVGGDRAGGRFCGTSSFMRLRSQRWAGGAPHDLDAEAESVSRWEGDPRDVVLGDACLQLVMMAGPWRLGLRWADAAGEPWAWMSATDSPSWARLHHDGRIEQGGPRRLWDEAEAAFRWWTARGRPPVTDYGLTVDTDGRQRVWLDNPDGGPWWPHPGTGALGADHRART</sequence>
<dbReference type="GO" id="GO:0032259">
    <property type="term" value="P:methylation"/>
    <property type="evidence" value="ECO:0007669"/>
    <property type="project" value="UniProtKB-KW"/>
</dbReference>
<dbReference type="RefSeq" id="WP_179767597.1">
    <property type="nucleotide sequence ID" value="NZ_JACCFO010000001.1"/>
</dbReference>
<dbReference type="PANTHER" id="PTHR11579:SF0">
    <property type="entry name" value="PROTEIN-L-ISOASPARTATE(D-ASPARTATE) O-METHYLTRANSFERASE"/>
    <property type="match status" value="1"/>
</dbReference>